<keyword evidence="1" id="KW-0732">Signal</keyword>
<sequence length="321" mass="35414">MKIQILCLLLLFSPLCVLTNDGPIENEIDEEAEEHSNSDENLRTVSSKFGSVKRLLTSVGQSAQLTQGAMQPTGQSSNSVQNYTAMQNSSTTNTFKVTNDSIPQNYFNDLRPRIPSFNDSHHLKEIGKEISINEEDQNETSVVSGTGHKLSKKPKAKADLKVYDRVKDGCSLIKCSHPSACNIQTGMASLGNEMFEEFKYPKCTTDPYQLIHNTDPDGNSQIVKNGPGCNLVKCAEVEGFSCYVRIFVSKLGNRPYAQVLGGFPQCVHSSKAYDESTNIIMEGGPGCDKIQCFNGEKCKVSVGIAKYGNSKWSQFFWPYCV</sequence>
<reference evidence="3" key="3">
    <citation type="submission" date="2016-06" db="UniProtKB">
        <authorList>
            <consortium name="WormBaseParasite"/>
        </authorList>
    </citation>
    <scope>IDENTIFICATION</scope>
</reference>
<name>A0A183C9S4_GLOPA</name>
<dbReference type="Proteomes" id="UP000050741">
    <property type="component" value="Unassembled WGS sequence"/>
</dbReference>
<evidence type="ECO:0000313" key="2">
    <source>
        <dbReference type="Proteomes" id="UP000050741"/>
    </source>
</evidence>
<organism evidence="2 3">
    <name type="scientific">Globodera pallida</name>
    <name type="common">Potato cyst nematode worm</name>
    <name type="synonym">Heterodera pallida</name>
    <dbReference type="NCBI Taxonomy" id="36090"/>
    <lineage>
        <taxon>Eukaryota</taxon>
        <taxon>Metazoa</taxon>
        <taxon>Ecdysozoa</taxon>
        <taxon>Nematoda</taxon>
        <taxon>Chromadorea</taxon>
        <taxon>Rhabditida</taxon>
        <taxon>Tylenchina</taxon>
        <taxon>Tylenchomorpha</taxon>
        <taxon>Tylenchoidea</taxon>
        <taxon>Heteroderidae</taxon>
        <taxon>Heteroderinae</taxon>
        <taxon>Globodera</taxon>
    </lineage>
</organism>
<feature type="chain" id="PRO_5008147276" evidence="1">
    <location>
        <begin position="20"/>
        <end position="321"/>
    </location>
</feature>
<accession>A0A183C9S4</accession>
<protein>
    <submittedName>
        <fullName evidence="3">DUF4789 domain-containing protein</fullName>
    </submittedName>
</protein>
<evidence type="ECO:0000256" key="1">
    <source>
        <dbReference type="SAM" id="SignalP"/>
    </source>
</evidence>
<proteinExistence type="predicted"/>
<reference evidence="2" key="2">
    <citation type="submission" date="2014-05" db="EMBL/GenBank/DDBJ databases">
        <title>The genome and life-stage specific transcriptomes of Globodera pallida elucidate key aspects of plant parasitism by a cyst nematode.</title>
        <authorList>
            <person name="Cotton J.A."/>
            <person name="Lilley C.J."/>
            <person name="Jones L.M."/>
            <person name="Kikuchi T."/>
            <person name="Reid A.J."/>
            <person name="Thorpe P."/>
            <person name="Tsai I.J."/>
            <person name="Beasley H."/>
            <person name="Blok V."/>
            <person name="Cock P.J.A."/>
            <person name="Van den Akker S.E."/>
            <person name="Holroyd N."/>
            <person name="Hunt M."/>
            <person name="Mantelin S."/>
            <person name="Naghra H."/>
            <person name="Pain A."/>
            <person name="Palomares-Rius J.E."/>
            <person name="Zarowiecki M."/>
            <person name="Berriman M."/>
            <person name="Jones J.T."/>
            <person name="Urwin P.E."/>
        </authorList>
    </citation>
    <scope>NUCLEOTIDE SEQUENCE [LARGE SCALE GENOMIC DNA]</scope>
    <source>
        <strain evidence="2">Lindley</strain>
    </source>
</reference>
<reference evidence="2" key="1">
    <citation type="submission" date="2013-12" db="EMBL/GenBank/DDBJ databases">
        <authorList>
            <person name="Aslett M."/>
        </authorList>
    </citation>
    <scope>NUCLEOTIDE SEQUENCE [LARGE SCALE GENOMIC DNA]</scope>
    <source>
        <strain evidence="2">Lindley</strain>
    </source>
</reference>
<keyword evidence="2" id="KW-1185">Reference proteome</keyword>
<dbReference type="WBParaSite" id="GPLIN_000962200">
    <property type="protein sequence ID" value="GPLIN_000962200"/>
    <property type="gene ID" value="GPLIN_000962200"/>
</dbReference>
<feature type="signal peptide" evidence="1">
    <location>
        <begin position="1"/>
        <end position="19"/>
    </location>
</feature>
<evidence type="ECO:0000313" key="3">
    <source>
        <dbReference type="WBParaSite" id="GPLIN_000962200"/>
    </source>
</evidence>
<dbReference type="AlphaFoldDB" id="A0A183C9S4"/>